<evidence type="ECO:0000256" key="3">
    <source>
        <dbReference type="SAM" id="SignalP"/>
    </source>
</evidence>
<dbReference type="InterPro" id="IPR002047">
    <property type="entry name" value="Adipokinetic_hormone_CS"/>
</dbReference>
<dbReference type="AlphaFoldDB" id="T1JNZ1"/>
<dbReference type="GO" id="GO:0005179">
    <property type="term" value="F:hormone activity"/>
    <property type="evidence" value="ECO:0007669"/>
    <property type="project" value="InterPro"/>
</dbReference>
<evidence type="ECO:0000313" key="5">
    <source>
        <dbReference type="Proteomes" id="UP000014500"/>
    </source>
</evidence>
<evidence type="ECO:0000313" key="4">
    <source>
        <dbReference type="EnsemblMetazoa" id="SMAR015570-PA"/>
    </source>
</evidence>
<keyword evidence="3" id="KW-0732">Signal</keyword>
<dbReference type="GO" id="GO:0005576">
    <property type="term" value="C:extracellular region"/>
    <property type="evidence" value="ECO:0007669"/>
    <property type="project" value="UniProtKB-SubCell"/>
</dbReference>
<feature type="signal peptide" evidence="3">
    <location>
        <begin position="1"/>
        <end position="23"/>
    </location>
</feature>
<name>T1JNZ1_STRMM</name>
<dbReference type="PROSITE" id="PS00256">
    <property type="entry name" value="AKH"/>
    <property type="match status" value="1"/>
</dbReference>
<organism evidence="4 5">
    <name type="scientific">Strigamia maritima</name>
    <name type="common">European centipede</name>
    <name type="synonym">Geophilus maritimus</name>
    <dbReference type="NCBI Taxonomy" id="126957"/>
    <lineage>
        <taxon>Eukaryota</taxon>
        <taxon>Metazoa</taxon>
        <taxon>Ecdysozoa</taxon>
        <taxon>Arthropoda</taxon>
        <taxon>Myriapoda</taxon>
        <taxon>Chilopoda</taxon>
        <taxon>Pleurostigmophora</taxon>
        <taxon>Geophilomorpha</taxon>
        <taxon>Linotaeniidae</taxon>
        <taxon>Strigamia</taxon>
    </lineage>
</organism>
<protein>
    <submittedName>
        <fullName evidence="4">Uncharacterized protein</fullName>
    </submittedName>
</protein>
<dbReference type="EMBL" id="JH431574">
    <property type="status" value="NOT_ANNOTATED_CDS"/>
    <property type="molecule type" value="Genomic_DNA"/>
</dbReference>
<comment type="subcellular location">
    <subcellularLocation>
        <location evidence="1">Secreted</location>
    </subcellularLocation>
</comment>
<dbReference type="EnsemblMetazoa" id="SMAR015570-RA">
    <property type="protein sequence ID" value="SMAR015570-PA"/>
    <property type="gene ID" value="SMAR015570"/>
</dbReference>
<accession>T1JNZ1</accession>
<feature type="chain" id="PRO_5004590690" evidence="3">
    <location>
        <begin position="24"/>
        <end position="78"/>
    </location>
</feature>
<keyword evidence="2" id="KW-0964">Secreted</keyword>
<dbReference type="Proteomes" id="UP000014500">
    <property type="component" value="Unassembled WGS sequence"/>
</dbReference>
<reference evidence="5" key="1">
    <citation type="submission" date="2011-05" db="EMBL/GenBank/DDBJ databases">
        <authorList>
            <person name="Richards S.R."/>
            <person name="Qu J."/>
            <person name="Jiang H."/>
            <person name="Jhangiani S.N."/>
            <person name="Agravi P."/>
            <person name="Goodspeed R."/>
            <person name="Gross S."/>
            <person name="Mandapat C."/>
            <person name="Jackson L."/>
            <person name="Mathew T."/>
            <person name="Pu L."/>
            <person name="Thornton R."/>
            <person name="Saada N."/>
            <person name="Wilczek-Boney K.B."/>
            <person name="Lee S."/>
            <person name="Kovar C."/>
            <person name="Wu Y."/>
            <person name="Scherer S.E."/>
            <person name="Worley K.C."/>
            <person name="Muzny D.M."/>
            <person name="Gibbs R."/>
        </authorList>
    </citation>
    <scope>NUCLEOTIDE SEQUENCE</scope>
    <source>
        <strain evidence="5">Brora</strain>
    </source>
</reference>
<evidence type="ECO:0000256" key="2">
    <source>
        <dbReference type="ARBA" id="ARBA00022525"/>
    </source>
</evidence>
<reference evidence="4" key="2">
    <citation type="submission" date="2015-02" db="UniProtKB">
        <authorList>
            <consortium name="EnsemblMetazoa"/>
        </authorList>
    </citation>
    <scope>IDENTIFICATION</scope>
</reference>
<proteinExistence type="predicted"/>
<dbReference type="HOGENOM" id="CLU_2625118_0_0_1"/>
<sequence length="78" mass="8719">MKWIAVYLLLTIIVLTIVAPVEGQVTFSRDWTPAGKRGMDCGFVKTKLLRDIAVLLQMEANSLKSCGLPVMEPFHDNK</sequence>
<keyword evidence="5" id="KW-1185">Reference proteome</keyword>
<evidence type="ECO:0000256" key="1">
    <source>
        <dbReference type="ARBA" id="ARBA00004613"/>
    </source>
</evidence>